<dbReference type="InterPro" id="IPR035924">
    <property type="entry name" value="FlaG-like_sf"/>
</dbReference>
<name>A0A2A5T1H8_9GAMM</name>
<dbReference type="SUPFAM" id="SSF160214">
    <property type="entry name" value="FlaG-like"/>
    <property type="match status" value="1"/>
</dbReference>
<reference evidence="2" key="1">
    <citation type="submission" date="2017-04" db="EMBL/GenBank/DDBJ databases">
        <title>Genome evolution of the luminous symbionts of deep sea anglerfish.</title>
        <authorList>
            <person name="Hendry T.A."/>
        </authorList>
    </citation>
    <scope>NUCLEOTIDE SEQUENCE [LARGE SCALE GENOMIC DNA]</scope>
</reference>
<dbReference type="InterPro" id="IPR005186">
    <property type="entry name" value="FlaG"/>
</dbReference>
<keyword evidence="1" id="KW-0966">Cell projection</keyword>
<dbReference type="GeneID" id="66952205"/>
<dbReference type="EMBL" id="NBYY01000028">
    <property type="protein sequence ID" value="PCS21978.1"/>
    <property type="molecule type" value="Genomic_DNA"/>
</dbReference>
<accession>A0A2A5T1H8</accession>
<sequence length="140" mass="15851">MELMSVSTPSLSHVTPMSDTKVISKKQYVEGAPLGITHQQQMAENTEKLIQNRVEKIKRLEGSQEIQQEHLERLLEQLDEFVSTFNTGLSFRLDEESGKNIITVYEMSSGDIIRQIPEKAMLELAQQLSLHARGLVAEKV</sequence>
<dbReference type="Proteomes" id="UP000219020">
    <property type="component" value="Unassembled WGS sequence"/>
</dbReference>
<dbReference type="PANTHER" id="PTHR37166">
    <property type="entry name" value="PROTEIN FLAG"/>
    <property type="match status" value="1"/>
</dbReference>
<evidence type="ECO:0000313" key="1">
    <source>
        <dbReference type="EMBL" id="PCS21978.1"/>
    </source>
</evidence>
<dbReference type="Pfam" id="PF03646">
    <property type="entry name" value="FlaG"/>
    <property type="match status" value="1"/>
</dbReference>
<dbReference type="PANTHER" id="PTHR37166:SF1">
    <property type="entry name" value="PROTEIN FLAG"/>
    <property type="match status" value="1"/>
</dbReference>
<comment type="caution">
    <text evidence="1">The sequence shown here is derived from an EMBL/GenBank/DDBJ whole genome shotgun (WGS) entry which is preliminary data.</text>
</comment>
<organism evidence="1 2">
    <name type="scientific">Candidatus Enterovibrio escicola</name>
    <dbReference type="NCBI Taxonomy" id="1927127"/>
    <lineage>
        <taxon>Bacteria</taxon>
        <taxon>Pseudomonadati</taxon>
        <taxon>Pseudomonadota</taxon>
        <taxon>Gammaproteobacteria</taxon>
        <taxon>Vibrionales</taxon>
        <taxon>Vibrionaceae</taxon>
        <taxon>Enterovibrio</taxon>
    </lineage>
</organism>
<dbReference type="AlphaFoldDB" id="A0A2A5T1H8"/>
<protein>
    <submittedName>
        <fullName evidence="1">Flagellin protein FlaG</fullName>
    </submittedName>
</protein>
<keyword evidence="1" id="KW-0282">Flagellum</keyword>
<dbReference type="Gene3D" id="3.30.160.170">
    <property type="entry name" value="FlaG-like"/>
    <property type="match status" value="1"/>
</dbReference>
<proteinExistence type="predicted"/>
<evidence type="ECO:0000313" key="2">
    <source>
        <dbReference type="Proteomes" id="UP000219020"/>
    </source>
</evidence>
<dbReference type="RefSeq" id="WP_097356941.1">
    <property type="nucleotide sequence ID" value="NZ_CAWNJE010000037.1"/>
</dbReference>
<keyword evidence="1" id="KW-0969">Cilium</keyword>
<keyword evidence="2" id="KW-1185">Reference proteome</keyword>
<gene>
    <name evidence="1" type="ORF">BTN49_2443</name>
</gene>